<name>A0ABV5FW06_9MICC</name>
<accession>A0ABV5FW06</accession>
<comment type="caution">
    <text evidence="1">The sequence shown here is derived from an EMBL/GenBank/DDBJ whole genome shotgun (WGS) entry which is preliminary data.</text>
</comment>
<evidence type="ECO:0000313" key="1">
    <source>
        <dbReference type="EMBL" id="MFB9070639.1"/>
    </source>
</evidence>
<reference evidence="1 2" key="1">
    <citation type="submission" date="2024-09" db="EMBL/GenBank/DDBJ databases">
        <authorList>
            <person name="Sun Q."/>
            <person name="Mori K."/>
        </authorList>
    </citation>
    <scope>NUCLEOTIDE SEQUENCE [LARGE SCALE GENOMIC DNA]</scope>
    <source>
        <strain evidence="1 2">CCM 7609</strain>
    </source>
</reference>
<dbReference type="EMBL" id="JBHMFI010000001">
    <property type="protein sequence ID" value="MFB9070639.1"/>
    <property type="molecule type" value="Genomic_DNA"/>
</dbReference>
<proteinExistence type="predicted"/>
<keyword evidence="2" id="KW-1185">Reference proteome</keyword>
<evidence type="ECO:0000313" key="2">
    <source>
        <dbReference type="Proteomes" id="UP001589575"/>
    </source>
</evidence>
<dbReference type="Proteomes" id="UP001589575">
    <property type="component" value="Unassembled WGS sequence"/>
</dbReference>
<gene>
    <name evidence="1" type="ORF">ACFFX0_05305</name>
</gene>
<organism evidence="1 2">
    <name type="scientific">Citricoccus parietis</name>
    <dbReference type="NCBI Taxonomy" id="592307"/>
    <lineage>
        <taxon>Bacteria</taxon>
        <taxon>Bacillati</taxon>
        <taxon>Actinomycetota</taxon>
        <taxon>Actinomycetes</taxon>
        <taxon>Micrococcales</taxon>
        <taxon>Micrococcaceae</taxon>
        <taxon>Citricoccus</taxon>
    </lineage>
</organism>
<sequence>MVPRVARRGHRSVPVRPGRWVWCGKVHRLRHGTILTLGHPAAVIVLTPDQTHPTQGCVSFKFRPVRRGRRHVCRLRAALCAPSGMSFPRRISTGR</sequence>
<protein>
    <submittedName>
        <fullName evidence="1">Uncharacterized protein</fullName>
    </submittedName>
</protein>